<feature type="region of interest" description="Disordered" evidence="1">
    <location>
        <begin position="1"/>
        <end position="53"/>
    </location>
</feature>
<feature type="compositionally biased region" description="Polar residues" evidence="1">
    <location>
        <begin position="182"/>
        <end position="195"/>
    </location>
</feature>
<sequence length="497" mass="55161">MDIEERLEQAEKSETPSLVGSSIRSADDSSHNNYIHPEKYNSTKENSTNNKLNNYSSLSSAITASLDDLINEGALLGSEEDFDKFLEQDGSVKIDAIMEEDATHVEKHPKKDQENESNEKEEEEEEEEEEPKVEKASKTVDDEPIEAETEASEVSSGKSTPPETASNSAPVSSSGTTGSSSFYQQEDYSTPNLSEYQLEHDIKDHGDLLDHVQSYDLEKLPTSASGGNSRFRKDIESPISQSQQTLLSPAQQQRLEDGGQLSYLHTERARSRSRSANPSTRIREKSSSSVRHTTNLSKPHLARGDSYKSTHAEEPSKYELPGDLTPEVEAPAQPPASDERRSRQSKPTMGDSIAAAEALAKSDNPAFQAEQPLPRDPSLLTSGDYTNFEVDTPRKEDHMSDSYFSKRSESATNYLRSISRSRSRARNPVQDEKNDSNNNALQREGALVSDDPYDTIDKLDAMMEEVLGSKDTVKTSDSGKKQKEKSTTHEELIEEDI</sequence>
<feature type="compositionally biased region" description="Polar residues" evidence="1">
    <location>
        <begin position="238"/>
        <end position="253"/>
    </location>
</feature>
<evidence type="ECO:0000313" key="3">
    <source>
        <dbReference type="Proteomes" id="UP000002037"/>
    </source>
</evidence>
<feature type="compositionally biased region" description="Polar residues" evidence="1">
    <location>
        <begin position="287"/>
        <end position="297"/>
    </location>
</feature>
<feature type="compositionally biased region" description="Polar residues" evidence="1">
    <location>
        <begin position="15"/>
        <end position="24"/>
    </location>
</feature>
<proteinExistence type="predicted"/>
<feature type="compositionally biased region" description="Basic and acidic residues" evidence="1">
    <location>
        <begin position="467"/>
        <end position="491"/>
    </location>
</feature>
<feature type="compositionally biased region" description="Basic and acidic residues" evidence="1">
    <location>
        <begin position="302"/>
        <end position="317"/>
    </location>
</feature>
<dbReference type="RefSeq" id="XP_002548656.1">
    <property type="nucleotide sequence ID" value="XM_002548610.1"/>
</dbReference>
<evidence type="ECO:0000313" key="2">
    <source>
        <dbReference type="EMBL" id="EER34135.1"/>
    </source>
</evidence>
<feature type="compositionally biased region" description="Basic and acidic residues" evidence="1">
    <location>
        <begin position="25"/>
        <end position="42"/>
    </location>
</feature>
<organism evidence="2 3">
    <name type="scientific">Candida tropicalis (strain ATCC MYA-3404 / T1)</name>
    <name type="common">Yeast</name>
    <dbReference type="NCBI Taxonomy" id="294747"/>
    <lineage>
        <taxon>Eukaryota</taxon>
        <taxon>Fungi</taxon>
        <taxon>Dikarya</taxon>
        <taxon>Ascomycota</taxon>
        <taxon>Saccharomycotina</taxon>
        <taxon>Pichiomycetes</taxon>
        <taxon>Debaryomycetaceae</taxon>
        <taxon>Candida/Lodderomyces clade</taxon>
        <taxon>Candida</taxon>
    </lineage>
</organism>
<feature type="compositionally biased region" description="Acidic residues" evidence="1">
    <location>
        <begin position="119"/>
        <end position="131"/>
    </location>
</feature>
<feature type="region of interest" description="Disordered" evidence="1">
    <location>
        <begin position="467"/>
        <end position="497"/>
    </location>
</feature>
<gene>
    <name evidence="2" type="ORF">CTRG_02952</name>
</gene>
<feature type="compositionally biased region" description="Low complexity" evidence="1">
    <location>
        <begin position="172"/>
        <end position="181"/>
    </location>
</feature>
<feature type="region of interest" description="Disordered" evidence="1">
    <location>
        <begin position="95"/>
        <end position="205"/>
    </location>
</feature>
<dbReference type="GeneID" id="8299401"/>
<accession>C5M980</accession>
<dbReference type="Proteomes" id="UP000002037">
    <property type="component" value="Unassembled WGS sequence"/>
</dbReference>
<dbReference type="EMBL" id="GG692397">
    <property type="protein sequence ID" value="EER34135.1"/>
    <property type="molecule type" value="Genomic_DNA"/>
</dbReference>
<feature type="compositionally biased region" description="Basic and acidic residues" evidence="1">
    <location>
        <begin position="1"/>
        <end position="14"/>
    </location>
</feature>
<feature type="compositionally biased region" description="Acidic residues" evidence="1">
    <location>
        <begin position="142"/>
        <end position="151"/>
    </location>
</feature>
<name>C5M980_CANTT</name>
<feature type="compositionally biased region" description="Polar residues" evidence="1">
    <location>
        <begin position="152"/>
        <end position="171"/>
    </location>
</feature>
<evidence type="ECO:0000256" key="1">
    <source>
        <dbReference type="SAM" id="MobiDB-lite"/>
    </source>
</evidence>
<feature type="compositionally biased region" description="Basic and acidic residues" evidence="1">
    <location>
        <begin position="132"/>
        <end position="141"/>
    </location>
</feature>
<dbReference type="eggNOG" id="KOG1181">
    <property type="taxonomic scope" value="Eukaryota"/>
</dbReference>
<dbReference type="OrthoDB" id="9932926at2759"/>
<feature type="compositionally biased region" description="Basic and acidic residues" evidence="1">
    <location>
        <begin position="391"/>
        <end position="409"/>
    </location>
</feature>
<feature type="compositionally biased region" description="Low complexity" evidence="1">
    <location>
        <begin position="43"/>
        <end position="53"/>
    </location>
</feature>
<keyword evidence="3" id="KW-1185">Reference proteome</keyword>
<dbReference type="HOGENOM" id="CLU_548577_0_0_1"/>
<feature type="region of interest" description="Disordered" evidence="1">
    <location>
        <begin position="219"/>
        <end position="453"/>
    </location>
</feature>
<dbReference type="KEGG" id="ctp:CTRG_02952"/>
<dbReference type="AlphaFoldDB" id="C5M980"/>
<dbReference type="STRING" id="294747.C5M980"/>
<reference evidence="2 3" key="1">
    <citation type="journal article" date="2009" name="Nature">
        <title>Evolution of pathogenicity and sexual reproduction in eight Candida genomes.</title>
        <authorList>
            <person name="Butler G."/>
            <person name="Rasmussen M.D."/>
            <person name="Lin M.F."/>
            <person name="Santos M.A."/>
            <person name="Sakthikumar S."/>
            <person name="Munro C.A."/>
            <person name="Rheinbay E."/>
            <person name="Grabherr M."/>
            <person name="Forche A."/>
            <person name="Reedy J.L."/>
            <person name="Agrafioti I."/>
            <person name="Arnaud M.B."/>
            <person name="Bates S."/>
            <person name="Brown A.J."/>
            <person name="Brunke S."/>
            <person name="Costanzo M.C."/>
            <person name="Fitzpatrick D.A."/>
            <person name="de Groot P.W."/>
            <person name="Harris D."/>
            <person name="Hoyer L.L."/>
            <person name="Hube B."/>
            <person name="Klis F.M."/>
            <person name="Kodira C."/>
            <person name="Lennard N."/>
            <person name="Logue M.E."/>
            <person name="Martin R."/>
            <person name="Neiman A.M."/>
            <person name="Nikolaou E."/>
            <person name="Quail M.A."/>
            <person name="Quinn J."/>
            <person name="Santos M.C."/>
            <person name="Schmitzberger F.F."/>
            <person name="Sherlock G."/>
            <person name="Shah P."/>
            <person name="Silverstein K.A."/>
            <person name="Skrzypek M.S."/>
            <person name="Soll D."/>
            <person name="Staggs R."/>
            <person name="Stansfield I."/>
            <person name="Stumpf M.P."/>
            <person name="Sudbery P.E."/>
            <person name="Srikantha T."/>
            <person name="Zeng Q."/>
            <person name="Berman J."/>
            <person name="Berriman M."/>
            <person name="Heitman J."/>
            <person name="Gow N.A."/>
            <person name="Lorenz M.C."/>
            <person name="Birren B.W."/>
            <person name="Kellis M."/>
            <person name="Cuomo C.A."/>
        </authorList>
    </citation>
    <scope>NUCLEOTIDE SEQUENCE [LARGE SCALE GENOMIC DNA]</scope>
    <source>
        <strain evidence="3">ATCC MYA-3404 / T1</strain>
    </source>
</reference>
<dbReference type="VEuPathDB" id="FungiDB:CTRG_02952"/>
<protein>
    <submittedName>
        <fullName evidence="2">Uncharacterized protein</fullName>
    </submittedName>
</protein>
<feature type="compositionally biased region" description="Basic and acidic residues" evidence="1">
    <location>
        <begin position="101"/>
        <end position="118"/>
    </location>
</feature>